<dbReference type="GO" id="GO:0003712">
    <property type="term" value="F:transcription coregulator activity"/>
    <property type="evidence" value="ECO:0007669"/>
    <property type="project" value="TreeGrafter"/>
</dbReference>
<dbReference type="SUPFAM" id="SSF57716">
    <property type="entry name" value="Glucocorticoid receptor-like (DNA-binding domain)"/>
    <property type="match status" value="1"/>
</dbReference>
<dbReference type="OrthoDB" id="5911912at2759"/>
<dbReference type="CDD" id="cd08368">
    <property type="entry name" value="LIM"/>
    <property type="match status" value="1"/>
</dbReference>
<dbReference type="AlphaFoldDB" id="A0A077Z547"/>
<dbReference type="PROSITE" id="PS50023">
    <property type="entry name" value="LIM_DOMAIN_2"/>
    <property type="match status" value="2"/>
</dbReference>
<feature type="domain" description="LIM zinc-binding" evidence="6">
    <location>
        <begin position="66"/>
        <end position="125"/>
    </location>
</feature>
<dbReference type="GO" id="GO:0046872">
    <property type="term" value="F:metal ion binding"/>
    <property type="evidence" value="ECO:0007669"/>
    <property type="project" value="UniProtKB-KW"/>
</dbReference>
<keyword evidence="2" id="KW-0677">Repeat</keyword>
<keyword evidence="3 5" id="KW-0862">Zinc</keyword>
<evidence type="ECO:0000256" key="2">
    <source>
        <dbReference type="ARBA" id="ARBA00022737"/>
    </source>
</evidence>
<organism evidence="7 8">
    <name type="scientific">Trichuris trichiura</name>
    <name type="common">Whipworm</name>
    <name type="synonym">Trichocephalus trichiurus</name>
    <dbReference type="NCBI Taxonomy" id="36087"/>
    <lineage>
        <taxon>Eukaryota</taxon>
        <taxon>Metazoa</taxon>
        <taxon>Ecdysozoa</taxon>
        <taxon>Nematoda</taxon>
        <taxon>Enoplea</taxon>
        <taxon>Dorylaimia</taxon>
        <taxon>Trichinellida</taxon>
        <taxon>Trichuridae</taxon>
        <taxon>Trichuris</taxon>
    </lineage>
</organism>
<dbReference type="InterPro" id="IPR001781">
    <property type="entry name" value="Znf_LIM"/>
</dbReference>
<dbReference type="PANTHER" id="PTHR24205">
    <property type="entry name" value="FOUR AND A HALF LIM DOMAINS PROTEIN"/>
    <property type="match status" value="1"/>
</dbReference>
<dbReference type="PANTHER" id="PTHR24205:SF16">
    <property type="entry name" value="GH01042P-RELATED"/>
    <property type="match status" value="1"/>
</dbReference>
<dbReference type="GO" id="GO:0005634">
    <property type="term" value="C:nucleus"/>
    <property type="evidence" value="ECO:0007669"/>
    <property type="project" value="TreeGrafter"/>
</dbReference>
<sequence length="238" mass="28275">MRSFRNCYVPSSQCRNSNEAMSSSALGNRLTVFLTFILRKKMYYKRPSCVNFYYEVLMDLQPVEFVNCQRCWEHIMGFAVRMKGTSKVFHEKCFRCQQCERPLDKNFQINEDRFFCTDCFINRCHPKCDRCQREISDKHFMAAIGKSFHKECFVCTKCGKRFENNQYWQCRGQLYCQADLAEVMLRFNGLSMKGLGSYVIINFQRKNNKPYLSRTFSFNSFHHKILPSSFSRQFVLVG</sequence>
<accession>A0A077Z547</accession>
<keyword evidence="8" id="KW-1185">Reference proteome</keyword>
<dbReference type="EMBL" id="HG805926">
    <property type="protein sequence ID" value="CDW54959.1"/>
    <property type="molecule type" value="Genomic_DNA"/>
</dbReference>
<evidence type="ECO:0000256" key="3">
    <source>
        <dbReference type="ARBA" id="ARBA00022833"/>
    </source>
</evidence>
<dbReference type="Pfam" id="PF00412">
    <property type="entry name" value="LIM"/>
    <property type="match status" value="2"/>
</dbReference>
<proteinExistence type="predicted"/>
<reference evidence="7" key="2">
    <citation type="submission" date="2014-03" db="EMBL/GenBank/DDBJ databases">
        <title>The whipworm genome and dual-species transcriptomics of an intimate host-pathogen interaction.</title>
        <authorList>
            <person name="Foth B.J."/>
            <person name="Tsai I.J."/>
            <person name="Reid A.J."/>
            <person name="Bancroft A.J."/>
            <person name="Nichol S."/>
            <person name="Tracey A."/>
            <person name="Holroyd N."/>
            <person name="Cotton J.A."/>
            <person name="Stanley E.J."/>
            <person name="Zarowiecki M."/>
            <person name="Liu J.Z."/>
            <person name="Huckvale T."/>
            <person name="Cooper P.J."/>
            <person name="Grencis R.K."/>
            <person name="Berriman M."/>
        </authorList>
    </citation>
    <scope>NUCLEOTIDE SEQUENCE [LARGE SCALE GENOMIC DNA]</scope>
</reference>
<dbReference type="GO" id="GO:0030018">
    <property type="term" value="C:Z disc"/>
    <property type="evidence" value="ECO:0007669"/>
    <property type="project" value="TreeGrafter"/>
</dbReference>
<evidence type="ECO:0000256" key="5">
    <source>
        <dbReference type="PROSITE-ProRule" id="PRU00125"/>
    </source>
</evidence>
<evidence type="ECO:0000313" key="7">
    <source>
        <dbReference type="EMBL" id="CDW54959.1"/>
    </source>
</evidence>
<dbReference type="PROSITE" id="PS00478">
    <property type="entry name" value="LIM_DOMAIN_1"/>
    <property type="match status" value="1"/>
</dbReference>
<gene>
    <name evidence="7" type="ORF">TTRE_0000322901</name>
</gene>
<protein>
    <submittedName>
        <fullName evidence="7">LIM domain containing protein</fullName>
    </submittedName>
</protein>
<dbReference type="Proteomes" id="UP000030665">
    <property type="component" value="Unassembled WGS sequence"/>
</dbReference>
<dbReference type="Gene3D" id="2.10.110.10">
    <property type="entry name" value="Cysteine Rich Protein"/>
    <property type="match status" value="2"/>
</dbReference>
<dbReference type="STRING" id="36087.A0A077Z547"/>
<evidence type="ECO:0000256" key="1">
    <source>
        <dbReference type="ARBA" id="ARBA00022723"/>
    </source>
</evidence>
<reference evidence="7" key="1">
    <citation type="submission" date="2014-01" db="EMBL/GenBank/DDBJ databases">
        <authorList>
            <person name="Aslett M."/>
        </authorList>
    </citation>
    <scope>NUCLEOTIDE SEQUENCE</scope>
</reference>
<keyword evidence="1 5" id="KW-0479">Metal-binding</keyword>
<evidence type="ECO:0000256" key="4">
    <source>
        <dbReference type="ARBA" id="ARBA00023038"/>
    </source>
</evidence>
<dbReference type="SMART" id="SM00132">
    <property type="entry name" value="LIM"/>
    <property type="match status" value="2"/>
</dbReference>
<evidence type="ECO:0000313" key="8">
    <source>
        <dbReference type="Proteomes" id="UP000030665"/>
    </source>
</evidence>
<evidence type="ECO:0000259" key="6">
    <source>
        <dbReference type="PROSITE" id="PS50023"/>
    </source>
</evidence>
<feature type="domain" description="LIM zinc-binding" evidence="6">
    <location>
        <begin position="126"/>
        <end position="186"/>
    </location>
</feature>
<keyword evidence="4 5" id="KW-0440">LIM domain</keyword>
<name>A0A077Z547_TRITR</name>